<organism evidence="1">
    <name type="scientific">Escherichia phage fEgEco12</name>
    <dbReference type="NCBI Taxonomy" id="3158837"/>
    <lineage>
        <taxon>Viruses</taxon>
        <taxon>Duplodnaviria</taxon>
        <taxon>Heunggongvirae</taxon>
        <taxon>Uroviricota</taxon>
        <taxon>Caudoviricetes</taxon>
    </lineage>
</organism>
<name>A0AAU7PGT4_9CAUD</name>
<proteinExistence type="predicted"/>
<accession>A0AAU7PGT4</accession>
<sequence length="69" mass="8084">MLLHSSPEEIQEVLKEFELNKSDIKTALMECSVYMESVDYGTLLNMPLIDRDLLVKSFNKKIKKQNEKH</sequence>
<reference evidence="1" key="1">
    <citation type="submission" date="2024-05" db="EMBL/GenBank/DDBJ databases">
        <authorList>
            <person name="Badawy S."/>
            <person name="Skurnik M."/>
        </authorList>
    </citation>
    <scope>NUCLEOTIDE SEQUENCE</scope>
</reference>
<evidence type="ECO:0000313" key="1">
    <source>
        <dbReference type="EMBL" id="XBS49424.1"/>
    </source>
</evidence>
<dbReference type="EMBL" id="PP777464">
    <property type="protein sequence ID" value="XBS49424.1"/>
    <property type="molecule type" value="Genomic_DNA"/>
</dbReference>
<protein>
    <submittedName>
        <fullName evidence="1">Uncharacterized protein</fullName>
    </submittedName>
</protein>